<reference evidence="13 14" key="1">
    <citation type="submission" date="2016-10" db="EMBL/GenBank/DDBJ databases">
        <authorList>
            <person name="de Groot N.N."/>
        </authorList>
    </citation>
    <scope>NUCLEOTIDE SEQUENCE [LARGE SCALE GENOMIC DNA]</scope>
    <source>
        <strain evidence="14">P4B,CCM 7963,CECT 7998,DSM 25260,IBRC-M 10614,KCTC 13821</strain>
    </source>
</reference>
<feature type="domain" description="Mur ligase central" evidence="12">
    <location>
        <begin position="57"/>
        <end position="285"/>
    </location>
</feature>
<evidence type="ECO:0000256" key="10">
    <source>
        <dbReference type="PIRNR" id="PIRNR001563"/>
    </source>
</evidence>
<keyword evidence="3 10" id="KW-0436">Ligase</keyword>
<gene>
    <name evidence="13" type="ORF">SAMN05216352_104146</name>
</gene>
<dbReference type="STRING" id="930129.SAMN05216352_104146"/>
<evidence type="ECO:0000256" key="3">
    <source>
        <dbReference type="ARBA" id="ARBA00022598"/>
    </source>
</evidence>
<dbReference type="GO" id="GO:0004326">
    <property type="term" value="F:tetrahydrofolylpolyglutamate synthase activity"/>
    <property type="evidence" value="ECO:0007669"/>
    <property type="project" value="UniProtKB-EC"/>
</dbReference>
<dbReference type="PANTHER" id="PTHR11136:SF0">
    <property type="entry name" value="DIHYDROFOLATE SYNTHETASE-RELATED"/>
    <property type="match status" value="1"/>
</dbReference>
<dbReference type="AlphaFoldDB" id="A0A1G8H7S4"/>
<dbReference type="EMBL" id="FNDU01000004">
    <property type="protein sequence ID" value="SDI02707.1"/>
    <property type="molecule type" value="Genomic_DNA"/>
</dbReference>
<evidence type="ECO:0000256" key="9">
    <source>
        <dbReference type="ARBA" id="ARBA00047493"/>
    </source>
</evidence>
<dbReference type="GO" id="GO:0005524">
    <property type="term" value="F:ATP binding"/>
    <property type="evidence" value="ECO:0007669"/>
    <property type="project" value="UniProtKB-KW"/>
</dbReference>
<proteinExistence type="inferred from homology"/>
<evidence type="ECO:0000256" key="6">
    <source>
        <dbReference type="ARBA" id="ARBA00022840"/>
    </source>
</evidence>
<dbReference type="GO" id="GO:0005737">
    <property type="term" value="C:cytoplasm"/>
    <property type="evidence" value="ECO:0007669"/>
    <property type="project" value="TreeGrafter"/>
</dbReference>
<keyword evidence="6 10" id="KW-0067">ATP-binding</keyword>
<dbReference type="EC" id="6.3.2.17" evidence="2"/>
<dbReference type="GO" id="GO:0008841">
    <property type="term" value="F:dihydrofolate synthase activity"/>
    <property type="evidence" value="ECO:0007669"/>
    <property type="project" value="TreeGrafter"/>
</dbReference>
<evidence type="ECO:0000313" key="14">
    <source>
        <dbReference type="Proteomes" id="UP000199017"/>
    </source>
</evidence>
<keyword evidence="4" id="KW-0479">Metal-binding</keyword>
<dbReference type="OrthoDB" id="9809356at2"/>
<dbReference type="Pfam" id="PF02875">
    <property type="entry name" value="Mur_ligase_C"/>
    <property type="match status" value="1"/>
</dbReference>
<dbReference type="InterPro" id="IPR013221">
    <property type="entry name" value="Mur_ligase_cen"/>
</dbReference>
<evidence type="ECO:0000259" key="12">
    <source>
        <dbReference type="Pfam" id="PF08245"/>
    </source>
</evidence>
<protein>
    <recommendedName>
        <fullName evidence="2">tetrahydrofolate synthase</fullName>
        <ecNumber evidence="2">6.3.2.17</ecNumber>
    </recommendedName>
    <alternativeName>
        <fullName evidence="8">Tetrahydrofolylpolyglutamate synthase</fullName>
    </alternativeName>
</protein>
<feature type="domain" description="Mur ligase C-terminal" evidence="11">
    <location>
        <begin position="310"/>
        <end position="429"/>
    </location>
</feature>
<evidence type="ECO:0000256" key="5">
    <source>
        <dbReference type="ARBA" id="ARBA00022741"/>
    </source>
</evidence>
<dbReference type="PANTHER" id="PTHR11136">
    <property type="entry name" value="FOLYLPOLYGLUTAMATE SYNTHASE-RELATED"/>
    <property type="match status" value="1"/>
</dbReference>
<comment type="similarity">
    <text evidence="1 10">Belongs to the folylpolyglutamate synthase family.</text>
</comment>
<dbReference type="InterPro" id="IPR036615">
    <property type="entry name" value="Mur_ligase_C_dom_sf"/>
</dbReference>
<dbReference type="GO" id="GO:0046872">
    <property type="term" value="F:metal ion binding"/>
    <property type="evidence" value="ECO:0007669"/>
    <property type="project" value="UniProtKB-KW"/>
</dbReference>
<dbReference type="InterPro" id="IPR004101">
    <property type="entry name" value="Mur_ligase_C"/>
</dbReference>
<evidence type="ECO:0000256" key="8">
    <source>
        <dbReference type="ARBA" id="ARBA00030592"/>
    </source>
</evidence>
<dbReference type="Pfam" id="PF08245">
    <property type="entry name" value="Mur_ligase_M"/>
    <property type="match status" value="1"/>
</dbReference>
<dbReference type="PIRSF" id="PIRSF001563">
    <property type="entry name" value="Folylpolyglu_synth"/>
    <property type="match status" value="1"/>
</dbReference>
<evidence type="ECO:0000256" key="7">
    <source>
        <dbReference type="ARBA" id="ARBA00022842"/>
    </source>
</evidence>
<accession>A0A1G8H7S4</accession>
<dbReference type="InterPro" id="IPR036565">
    <property type="entry name" value="Mur-like_cat_sf"/>
</dbReference>
<evidence type="ECO:0000259" key="11">
    <source>
        <dbReference type="Pfam" id="PF02875"/>
    </source>
</evidence>
<dbReference type="Gene3D" id="3.90.190.20">
    <property type="entry name" value="Mur ligase, C-terminal domain"/>
    <property type="match status" value="1"/>
</dbReference>
<dbReference type="Gene3D" id="3.40.1190.10">
    <property type="entry name" value="Mur-like, catalytic domain"/>
    <property type="match status" value="1"/>
</dbReference>
<dbReference type="NCBIfam" id="TIGR01499">
    <property type="entry name" value="folC"/>
    <property type="match status" value="1"/>
</dbReference>
<dbReference type="InterPro" id="IPR001645">
    <property type="entry name" value="Folylpolyglutamate_synth"/>
</dbReference>
<keyword evidence="14" id="KW-1185">Reference proteome</keyword>
<sequence length="450" mass="50373">MKIHTQKEAEDLIYASYLRAINNITENSDKKVKKPELTRRLLDYAGSPDKGEKYILVTGSKGKGSTSRFISSLLSHLGFKVGLFTSPHLVNFNERIRIDGKTIPEDDFIRISNKIKNGFDAIEKKLPADQYQGPIGIALAMAVIYFKENKTDINVIECGRGGKFDDANVLDNNWAVITPIMKEHVHQLGPDMSDIVLHKLGIIKSSTNHVYINKQRKDVFPIIENLLKNKDGISYYNKHFRTENIFIKENGTSFDVHTTNGRYKNLTVPLLGEFQAVNASAAVKVCEDIIGKAIDDGILKKCMENIKWPGRCEVVKKEPTIILDGAINESSANYIKEVIHVINKSGEKNIISIVGVPKDKDYHGVIRVLSDVSQQLWITKPDITHLTFPTDALEYAQNILPDSKEFAYLKDALDYAQTSTETDIILVVGTQTFIGNAKRCLGHSLLDIGK</sequence>
<organism evidence="13 14">
    <name type="scientific">Alteribacillus bidgolensis</name>
    <dbReference type="NCBI Taxonomy" id="930129"/>
    <lineage>
        <taxon>Bacteria</taxon>
        <taxon>Bacillati</taxon>
        <taxon>Bacillota</taxon>
        <taxon>Bacilli</taxon>
        <taxon>Bacillales</taxon>
        <taxon>Bacillaceae</taxon>
        <taxon>Alteribacillus</taxon>
    </lineage>
</organism>
<keyword evidence="7" id="KW-0460">Magnesium</keyword>
<dbReference type="SUPFAM" id="SSF53244">
    <property type="entry name" value="MurD-like peptide ligases, peptide-binding domain"/>
    <property type="match status" value="1"/>
</dbReference>
<evidence type="ECO:0000256" key="2">
    <source>
        <dbReference type="ARBA" id="ARBA00013025"/>
    </source>
</evidence>
<name>A0A1G8H7S4_9BACI</name>
<evidence type="ECO:0000256" key="1">
    <source>
        <dbReference type="ARBA" id="ARBA00008276"/>
    </source>
</evidence>
<keyword evidence="5 10" id="KW-0547">Nucleotide-binding</keyword>
<dbReference type="Proteomes" id="UP000199017">
    <property type="component" value="Unassembled WGS sequence"/>
</dbReference>
<comment type="catalytic activity">
    <reaction evidence="9">
        <text>(6S)-5,6,7,8-tetrahydrofolyl-(gamma-L-Glu)(n) + L-glutamate + ATP = (6S)-5,6,7,8-tetrahydrofolyl-(gamma-L-Glu)(n+1) + ADP + phosphate + H(+)</text>
        <dbReference type="Rhea" id="RHEA:10580"/>
        <dbReference type="Rhea" id="RHEA-COMP:14738"/>
        <dbReference type="Rhea" id="RHEA-COMP:14740"/>
        <dbReference type="ChEBI" id="CHEBI:15378"/>
        <dbReference type="ChEBI" id="CHEBI:29985"/>
        <dbReference type="ChEBI" id="CHEBI:30616"/>
        <dbReference type="ChEBI" id="CHEBI:43474"/>
        <dbReference type="ChEBI" id="CHEBI:141005"/>
        <dbReference type="ChEBI" id="CHEBI:456216"/>
        <dbReference type="EC" id="6.3.2.17"/>
    </reaction>
</comment>
<dbReference type="RefSeq" id="WP_091583622.1">
    <property type="nucleotide sequence ID" value="NZ_FNDU01000004.1"/>
</dbReference>
<evidence type="ECO:0000313" key="13">
    <source>
        <dbReference type="EMBL" id="SDI02707.1"/>
    </source>
</evidence>
<evidence type="ECO:0000256" key="4">
    <source>
        <dbReference type="ARBA" id="ARBA00022723"/>
    </source>
</evidence>
<dbReference type="SUPFAM" id="SSF53623">
    <property type="entry name" value="MurD-like peptide ligases, catalytic domain"/>
    <property type="match status" value="1"/>
</dbReference>